<evidence type="ECO:0000259" key="3">
    <source>
        <dbReference type="Pfam" id="PF07731"/>
    </source>
</evidence>
<dbReference type="InterPro" id="IPR002355">
    <property type="entry name" value="Cu_oxidase_Cu_BS"/>
</dbReference>
<dbReference type="PANTHER" id="PTHR11709:SF2">
    <property type="entry name" value="MULTICOPPER OXIDASE LPR1"/>
    <property type="match status" value="1"/>
</dbReference>
<dbReference type="InterPro" id="IPR045087">
    <property type="entry name" value="Cu-oxidase_fam"/>
</dbReference>
<sequence length="470" mass="52720">MVSRREFLVGSAALGVAGMAAYATPLAKNLFLPPKNNYILTAQQSEWGFGGHVANPAKIFSYQKNQPVPLIRMQQGQSFRALLKNHLAEPTTIHWHGIRLPNAMDGVPYLTQEPVYPNEEFTYQFTPKDAGTYFYHSHFNSLAQLGQGLAGMIIIDEEKKPDFDHDIALNLRDWRLDAAGKYQTFLEPKTAAKAGTFGQLKTANWQVKPHYNVKPNSLVRLRILVSDVTRIFKLIVRDSSNPEAKAKIIAIDGNPIEDIRDMGREWIGPGMRMDIAILMPDEGQTVELVNTSTNKPWVVARLNSQGVSQKRVWQDLKPLPQNPIAPLNLKGAEIKKFEFSASSGEQENLGINCAASDYIFWAINKVAIGHLDPNSSSMRPTASLKLGKTYIFEFTNVTPQTHPIHLHGFFFRVLSSSKRKIIPHWADTSLIRPKETVRVAFNADTVGNWLMHCHILEHQKTGMTGFINVS</sequence>
<dbReference type="InterPro" id="IPR011706">
    <property type="entry name" value="Cu-oxidase_C"/>
</dbReference>
<feature type="domain" description="Plastocyanin-like" evidence="3">
    <location>
        <begin position="377"/>
        <end position="465"/>
    </location>
</feature>
<keyword evidence="1" id="KW-0479">Metal-binding</keyword>
<accession>A0A2A4Z1R4</accession>
<reference key="1">
    <citation type="submission" date="2017-08" db="EMBL/GenBank/DDBJ databases">
        <title>A dynamic microbial community with high functional redundancy inhabits the cold, oxic subseafloor aquifer.</title>
        <authorList>
            <person name="Tully B.J."/>
            <person name="Wheat C.G."/>
            <person name="Glazer B.T."/>
            <person name="Huber J.A."/>
        </authorList>
    </citation>
    <scope>NUCLEOTIDE SEQUENCE [LARGE SCALE GENOMIC DNA]</scope>
</reference>
<dbReference type="CDD" id="cd13861">
    <property type="entry name" value="CuRO_1_CumA_like"/>
    <property type="match status" value="1"/>
</dbReference>
<dbReference type="PROSITE" id="PS00080">
    <property type="entry name" value="MULTICOPPER_OXIDASE2"/>
    <property type="match status" value="1"/>
</dbReference>
<evidence type="ECO:0000259" key="4">
    <source>
        <dbReference type="Pfam" id="PF07732"/>
    </source>
</evidence>
<dbReference type="Pfam" id="PF07731">
    <property type="entry name" value="Cu-oxidase_2"/>
    <property type="match status" value="1"/>
</dbReference>
<dbReference type="InterPro" id="IPR011707">
    <property type="entry name" value="Cu-oxidase-like_N"/>
</dbReference>
<organism evidence="5">
    <name type="scientific">OCS116 cluster bacterium</name>
    <dbReference type="NCBI Taxonomy" id="2030921"/>
    <lineage>
        <taxon>Bacteria</taxon>
        <taxon>Pseudomonadati</taxon>
        <taxon>Pseudomonadota</taxon>
        <taxon>Alphaproteobacteria</taxon>
        <taxon>OCS116 cluster</taxon>
    </lineage>
</organism>
<gene>
    <name evidence="5" type="ORF">COB13_09360</name>
</gene>
<dbReference type="SUPFAM" id="SSF49503">
    <property type="entry name" value="Cupredoxins"/>
    <property type="match status" value="3"/>
</dbReference>
<proteinExistence type="predicted"/>
<feature type="domain" description="Plastocyanin-like" evidence="4">
    <location>
        <begin position="57"/>
        <end position="159"/>
    </location>
</feature>
<dbReference type="PANTHER" id="PTHR11709">
    <property type="entry name" value="MULTI-COPPER OXIDASE"/>
    <property type="match status" value="1"/>
</dbReference>
<evidence type="ECO:0000256" key="1">
    <source>
        <dbReference type="ARBA" id="ARBA00022723"/>
    </source>
</evidence>
<keyword evidence="2" id="KW-0560">Oxidoreductase</keyword>
<evidence type="ECO:0000256" key="2">
    <source>
        <dbReference type="ARBA" id="ARBA00023002"/>
    </source>
</evidence>
<dbReference type="Gene3D" id="2.60.40.420">
    <property type="entry name" value="Cupredoxins - blue copper proteins"/>
    <property type="match status" value="3"/>
</dbReference>
<name>A0A2A4Z1R4_9PROT</name>
<reference evidence="5" key="2">
    <citation type="journal article" date="2018" name="ISME J.">
        <title>A dynamic microbial community with high functional redundancy inhabits the cold, oxic subseafloor aquifer.</title>
        <authorList>
            <person name="Tully B.J."/>
            <person name="Wheat C.G."/>
            <person name="Glazer B.T."/>
            <person name="Huber J.A."/>
        </authorList>
    </citation>
    <scope>NUCLEOTIDE SEQUENCE</scope>
    <source>
        <strain evidence="5">NORP83</strain>
    </source>
</reference>
<dbReference type="GO" id="GO:0016491">
    <property type="term" value="F:oxidoreductase activity"/>
    <property type="evidence" value="ECO:0007669"/>
    <property type="project" value="UniProtKB-KW"/>
</dbReference>
<dbReference type="EMBL" id="NVUS01000011">
    <property type="protein sequence ID" value="PCJ00506.1"/>
    <property type="molecule type" value="Genomic_DNA"/>
</dbReference>
<dbReference type="InterPro" id="IPR006311">
    <property type="entry name" value="TAT_signal"/>
</dbReference>
<dbReference type="Pfam" id="PF07732">
    <property type="entry name" value="Cu-oxidase_3"/>
    <property type="match status" value="1"/>
</dbReference>
<dbReference type="GO" id="GO:0030288">
    <property type="term" value="C:outer membrane-bounded periplasmic space"/>
    <property type="evidence" value="ECO:0007669"/>
    <property type="project" value="TreeGrafter"/>
</dbReference>
<dbReference type="InterPro" id="IPR008972">
    <property type="entry name" value="Cupredoxin"/>
</dbReference>
<comment type="caution">
    <text evidence="5">The sequence shown here is derived from an EMBL/GenBank/DDBJ whole genome shotgun (WGS) entry which is preliminary data.</text>
</comment>
<protein>
    <submittedName>
        <fullName evidence="5">Copper oxidase</fullName>
    </submittedName>
</protein>
<dbReference type="AlphaFoldDB" id="A0A2A4Z1R4"/>
<dbReference type="GO" id="GO:0005507">
    <property type="term" value="F:copper ion binding"/>
    <property type="evidence" value="ECO:0007669"/>
    <property type="project" value="InterPro"/>
</dbReference>
<dbReference type="PROSITE" id="PS51318">
    <property type="entry name" value="TAT"/>
    <property type="match status" value="1"/>
</dbReference>
<evidence type="ECO:0000313" key="5">
    <source>
        <dbReference type="EMBL" id="PCJ00506.1"/>
    </source>
</evidence>